<evidence type="ECO:0000256" key="5">
    <source>
        <dbReference type="ARBA" id="ARBA00022692"/>
    </source>
</evidence>
<dbReference type="GeneTree" id="ENSGT01150000289718"/>
<keyword evidence="7 11" id="KW-1133">Transmembrane helix</keyword>
<dbReference type="RefSeq" id="XP_017294307.1">
    <property type="nucleotide sequence ID" value="XM_017438818.3"/>
</dbReference>
<dbReference type="STRING" id="37003.ENSKMAP00000018375"/>
<dbReference type="OMA" id="THENVAW"/>
<accession>A0A3Q3APX0</accession>
<evidence type="ECO:0000256" key="1">
    <source>
        <dbReference type="ARBA" id="ARBA00002879"/>
    </source>
</evidence>
<reference evidence="12" key="2">
    <citation type="submission" date="2025-09" db="UniProtKB">
        <authorList>
            <consortium name="Ensembl"/>
        </authorList>
    </citation>
    <scope>IDENTIFICATION</scope>
</reference>
<dbReference type="GO" id="GO:0005743">
    <property type="term" value="C:mitochondrial inner membrane"/>
    <property type="evidence" value="ECO:0007669"/>
    <property type="project" value="UniProtKB-SubCell"/>
</dbReference>
<dbReference type="KEGG" id="kmr:108249427"/>
<evidence type="ECO:0000256" key="3">
    <source>
        <dbReference type="ARBA" id="ARBA00006970"/>
    </source>
</evidence>
<evidence type="ECO:0000256" key="2">
    <source>
        <dbReference type="ARBA" id="ARBA00004434"/>
    </source>
</evidence>
<dbReference type="InterPro" id="IPR027896">
    <property type="entry name" value="UQCC3"/>
</dbReference>
<reference evidence="12" key="1">
    <citation type="submission" date="2025-08" db="UniProtKB">
        <authorList>
            <consortium name="Ensembl"/>
        </authorList>
    </citation>
    <scope>IDENTIFICATION</scope>
</reference>
<evidence type="ECO:0000313" key="13">
    <source>
        <dbReference type="Proteomes" id="UP000264800"/>
    </source>
</evidence>
<sequence length="81" mass="8940">MSGMRTVLNSTAAVASLAVGYVLWAVLSPGEKRIHRLKNLPESNPERMEESRQRNAMVMQVLKEAATTNSNIARGFDRPGK</sequence>
<comment type="similarity">
    <text evidence="3">Belongs to the UQCC3 family.</text>
</comment>
<evidence type="ECO:0000256" key="10">
    <source>
        <dbReference type="ARBA" id="ARBA00023310"/>
    </source>
</evidence>
<feature type="transmembrane region" description="Helical" evidence="11">
    <location>
        <begin position="6"/>
        <end position="27"/>
    </location>
</feature>
<name>A0A3Q3APX0_KRYMA</name>
<proteinExistence type="inferred from homology"/>
<dbReference type="AlphaFoldDB" id="A0A3Q3APX0"/>
<keyword evidence="10" id="KW-0066">ATP synthesis</keyword>
<evidence type="ECO:0000256" key="6">
    <source>
        <dbReference type="ARBA" id="ARBA00022792"/>
    </source>
</evidence>
<evidence type="ECO:0000256" key="7">
    <source>
        <dbReference type="ARBA" id="ARBA00022989"/>
    </source>
</evidence>
<keyword evidence="9 11" id="KW-0472">Membrane</keyword>
<dbReference type="PANTHER" id="PTHR36465">
    <property type="entry name" value="UBIQUINOL-CYTOCHROME-C REDUCTASE COMPLEX ASSEMBLY FACTOR 3"/>
    <property type="match status" value="1"/>
</dbReference>
<comment type="function">
    <text evidence="1">Required for the assembly of the ubiquinol-cytochrome c reductase complex (mitochondrial respiratory chain complex III or cytochrome b-c1 complex), mediating cytochrome b recruitment and probably stabilization within the complex. Thereby, plays an important role in ATP production by mitochondria. Cardiolipin-binding protein, it may also control the cardiolipin composition of mitochondria membranes and their morphology.</text>
</comment>
<keyword evidence="8" id="KW-0496">Mitochondrion</keyword>
<keyword evidence="13" id="KW-1185">Reference proteome</keyword>
<dbReference type="GO" id="GO:0034551">
    <property type="term" value="P:mitochondrial respiratory chain complex III assembly"/>
    <property type="evidence" value="ECO:0007669"/>
    <property type="project" value="InterPro"/>
</dbReference>
<organism evidence="12 13">
    <name type="scientific">Kryptolebias marmoratus</name>
    <name type="common">Mangrove killifish</name>
    <name type="synonym">Rivulus marmoratus</name>
    <dbReference type="NCBI Taxonomy" id="37003"/>
    <lineage>
        <taxon>Eukaryota</taxon>
        <taxon>Metazoa</taxon>
        <taxon>Chordata</taxon>
        <taxon>Craniata</taxon>
        <taxon>Vertebrata</taxon>
        <taxon>Euteleostomi</taxon>
        <taxon>Actinopterygii</taxon>
        <taxon>Neopterygii</taxon>
        <taxon>Teleostei</taxon>
        <taxon>Neoteleostei</taxon>
        <taxon>Acanthomorphata</taxon>
        <taxon>Ovalentaria</taxon>
        <taxon>Atherinomorphae</taxon>
        <taxon>Cyprinodontiformes</taxon>
        <taxon>Rivulidae</taxon>
        <taxon>Kryptolebias</taxon>
    </lineage>
</organism>
<dbReference type="GeneID" id="108249427"/>
<dbReference type="PANTHER" id="PTHR36465:SF1">
    <property type="entry name" value="UBIQUINOL-CYTOCHROME-C REDUCTASE COMPLEX ASSEMBLY FACTOR 3"/>
    <property type="match status" value="1"/>
</dbReference>
<keyword evidence="5 11" id="KW-0812">Transmembrane</keyword>
<evidence type="ECO:0000256" key="4">
    <source>
        <dbReference type="ARBA" id="ARBA00016475"/>
    </source>
</evidence>
<evidence type="ECO:0000256" key="9">
    <source>
        <dbReference type="ARBA" id="ARBA00023136"/>
    </source>
</evidence>
<evidence type="ECO:0000256" key="8">
    <source>
        <dbReference type="ARBA" id="ARBA00023128"/>
    </source>
</evidence>
<evidence type="ECO:0000256" key="11">
    <source>
        <dbReference type="SAM" id="Phobius"/>
    </source>
</evidence>
<evidence type="ECO:0000313" key="12">
    <source>
        <dbReference type="Ensembl" id="ENSKMAP00000018375.1"/>
    </source>
</evidence>
<protein>
    <recommendedName>
        <fullName evidence="4">Ubiquinol-cytochrome-c reductase complex assembly factor 3</fullName>
    </recommendedName>
</protein>
<dbReference type="Proteomes" id="UP000264800">
    <property type="component" value="Unplaced"/>
</dbReference>
<comment type="subcellular location">
    <subcellularLocation>
        <location evidence="2">Mitochondrion inner membrane</location>
        <topology evidence="2">Single-pass membrane protein</topology>
    </subcellularLocation>
</comment>
<dbReference type="OrthoDB" id="9884264at2759"/>
<dbReference type="GO" id="GO:0006754">
    <property type="term" value="P:ATP biosynthetic process"/>
    <property type="evidence" value="ECO:0007669"/>
    <property type="project" value="UniProtKB-KW"/>
</dbReference>
<dbReference type="Ensembl" id="ENSKMAT00000018631.1">
    <property type="protein sequence ID" value="ENSKMAP00000018375.1"/>
    <property type="gene ID" value="ENSKMAG00000013688.1"/>
</dbReference>
<dbReference type="Pfam" id="PF15141">
    <property type="entry name" value="UQCC3"/>
    <property type="match status" value="1"/>
</dbReference>
<keyword evidence="6" id="KW-0999">Mitochondrion inner membrane</keyword>